<dbReference type="NCBIfam" id="TIGR03647">
    <property type="entry name" value="Na_symport_sm"/>
    <property type="match status" value="1"/>
</dbReference>
<keyword evidence="1" id="KW-0812">Transmembrane</keyword>
<sequence>MSEPTIDRVTYWRTQIRRTAILLGVWFVVGFVLSIFLAEPLNSFSFGGVPFGFWMAQQGSIFVFVSLILIYTLASNQLDREAGVEEAEGSTSSAGQGH</sequence>
<dbReference type="InterPro" id="IPR019886">
    <property type="entry name" value="Na_symporter_ssu"/>
</dbReference>
<name>A0A2A8CW77_9BACT</name>
<comment type="caution">
    <text evidence="3">The sequence shown here is derived from an EMBL/GenBank/DDBJ whole genome shotgun (WGS) entry which is preliminary data.</text>
</comment>
<keyword evidence="1" id="KW-1133">Transmembrane helix</keyword>
<reference evidence="3 4" key="1">
    <citation type="submission" date="2017-10" db="EMBL/GenBank/DDBJ databases">
        <title>Draft genome of Longibacter Salinarum.</title>
        <authorList>
            <person name="Goh K.M."/>
            <person name="Shamsir M.S."/>
            <person name="Lim S.W."/>
        </authorList>
    </citation>
    <scope>NUCLEOTIDE SEQUENCE [LARGE SCALE GENOMIC DNA]</scope>
    <source>
        <strain evidence="3 4">KCTC 52045</strain>
    </source>
</reference>
<dbReference type="AlphaFoldDB" id="A0A2A8CW77"/>
<feature type="transmembrane region" description="Helical" evidence="1">
    <location>
        <begin position="20"/>
        <end position="39"/>
    </location>
</feature>
<evidence type="ECO:0000313" key="4">
    <source>
        <dbReference type="Proteomes" id="UP000220102"/>
    </source>
</evidence>
<keyword evidence="1" id="KW-0472">Membrane</keyword>
<accession>A0A2A8CW77</accession>
<organism evidence="3 4">
    <name type="scientific">Longibacter salinarum</name>
    <dbReference type="NCBI Taxonomy" id="1850348"/>
    <lineage>
        <taxon>Bacteria</taxon>
        <taxon>Pseudomonadati</taxon>
        <taxon>Rhodothermota</taxon>
        <taxon>Rhodothermia</taxon>
        <taxon>Rhodothermales</taxon>
        <taxon>Salisaetaceae</taxon>
        <taxon>Longibacter</taxon>
    </lineage>
</organism>
<dbReference type="RefSeq" id="WP_098076331.1">
    <property type="nucleotide sequence ID" value="NZ_PDEQ01000006.1"/>
</dbReference>
<dbReference type="Proteomes" id="UP000220102">
    <property type="component" value="Unassembled WGS sequence"/>
</dbReference>
<protein>
    <submittedName>
        <fullName evidence="3">Sodium:solute symporter</fullName>
    </submittedName>
</protein>
<proteinExistence type="predicted"/>
<dbReference type="OrthoDB" id="9797746at2"/>
<feature type="transmembrane region" description="Helical" evidence="1">
    <location>
        <begin position="51"/>
        <end position="74"/>
    </location>
</feature>
<feature type="domain" description="Sodium symporter small subunit" evidence="2">
    <location>
        <begin position="10"/>
        <end position="84"/>
    </location>
</feature>
<evidence type="ECO:0000259" key="2">
    <source>
        <dbReference type="Pfam" id="PF13937"/>
    </source>
</evidence>
<dbReference type="EMBL" id="PDEQ01000006">
    <property type="protein sequence ID" value="PEN12873.1"/>
    <property type="molecule type" value="Genomic_DNA"/>
</dbReference>
<evidence type="ECO:0000256" key="1">
    <source>
        <dbReference type="SAM" id="Phobius"/>
    </source>
</evidence>
<keyword evidence="4" id="KW-1185">Reference proteome</keyword>
<gene>
    <name evidence="3" type="ORF">CRI94_12785</name>
</gene>
<evidence type="ECO:0000313" key="3">
    <source>
        <dbReference type="EMBL" id="PEN12873.1"/>
    </source>
</evidence>
<dbReference type="Pfam" id="PF13937">
    <property type="entry name" value="DUF4212"/>
    <property type="match status" value="1"/>
</dbReference>